<dbReference type="AlphaFoldDB" id="A0A813PB05"/>
<comment type="caution">
    <text evidence="8">The sequence shown here is derived from an EMBL/GenBank/DDBJ whole genome shotgun (WGS) entry which is preliminary data.</text>
</comment>
<keyword evidence="4" id="KW-0804">Transcription</keyword>
<name>A0A813PB05_9BILA</name>
<keyword evidence="10" id="KW-1185">Reference proteome</keyword>
<dbReference type="EMBL" id="CAJOBC010000064">
    <property type="protein sequence ID" value="CAF3529519.1"/>
    <property type="molecule type" value="Genomic_DNA"/>
</dbReference>
<feature type="compositionally biased region" description="Basic and acidic residues" evidence="6">
    <location>
        <begin position="1"/>
        <end position="15"/>
    </location>
</feature>
<evidence type="ECO:0000256" key="4">
    <source>
        <dbReference type="ARBA" id="ARBA00023163"/>
    </source>
</evidence>
<evidence type="ECO:0000256" key="2">
    <source>
        <dbReference type="ARBA" id="ARBA00023015"/>
    </source>
</evidence>
<dbReference type="PANTHER" id="PTHR15348:SF0">
    <property type="entry name" value="PROTEIN DEAD RINGER"/>
    <property type="match status" value="1"/>
</dbReference>
<keyword evidence="3" id="KW-0238">DNA-binding</keyword>
<evidence type="ECO:0000313" key="8">
    <source>
        <dbReference type="EMBL" id="CAF0750105.1"/>
    </source>
</evidence>
<evidence type="ECO:0000313" key="9">
    <source>
        <dbReference type="EMBL" id="CAF3529519.1"/>
    </source>
</evidence>
<feature type="compositionally biased region" description="Basic and acidic residues" evidence="6">
    <location>
        <begin position="55"/>
        <end position="66"/>
    </location>
</feature>
<dbReference type="CDD" id="cd16881">
    <property type="entry name" value="ARID_Dri-like"/>
    <property type="match status" value="1"/>
</dbReference>
<dbReference type="OrthoDB" id="10044343at2759"/>
<dbReference type="FunFam" id="1.10.150.60:FF:000007">
    <property type="entry name" value="AT-rich interactive domain-containing protein 3C"/>
    <property type="match status" value="1"/>
</dbReference>
<dbReference type="SMART" id="SM01014">
    <property type="entry name" value="ARID"/>
    <property type="match status" value="1"/>
</dbReference>
<dbReference type="Proteomes" id="UP000663829">
    <property type="component" value="Unassembled WGS sequence"/>
</dbReference>
<evidence type="ECO:0000313" key="10">
    <source>
        <dbReference type="Proteomes" id="UP000663829"/>
    </source>
</evidence>
<feature type="compositionally biased region" description="Low complexity" evidence="6">
    <location>
        <begin position="67"/>
        <end position="81"/>
    </location>
</feature>
<feature type="domain" description="ARID" evidence="7">
    <location>
        <begin position="301"/>
        <end position="393"/>
    </location>
</feature>
<dbReference type="GO" id="GO:0006357">
    <property type="term" value="P:regulation of transcription by RNA polymerase II"/>
    <property type="evidence" value="ECO:0007669"/>
    <property type="project" value="InterPro"/>
</dbReference>
<protein>
    <recommendedName>
        <fullName evidence="7">ARID domain-containing protein</fullName>
    </recommendedName>
</protein>
<dbReference type="EMBL" id="CAJNOQ010000064">
    <property type="protein sequence ID" value="CAF0750105.1"/>
    <property type="molecule type" value="Genomic_DNA"/>
</dbReference>
<dbReference type="InterPro" id="IPR045147">
    <property type="entry name" value="ARI3A/B/C"/>
</dbReference>
<proteinExistence type="predicted"/>
<dbReference type="InterPro" id="IPR036431">
    <property type="entry name" value="ARID_dom_sf"/>
</dbReference>
<gene>
    <name evidence="8" type="ORF">GPM918_LOCUS778</name>
    <name evidence="9" type="ORF">SRO942_LOCUS779</name>
</gene>
<dbReference type="Proteomes" id="UP000681722">
    <property type="component" value="Unassembled WGS sequence"/>
</dbReference>
<organism evidence="8 10">
    <name type="scientific">Didymodactylos carnosus</name>
    <dbReference type="NCBI Taxonomy" id="1234261"/>
    <lineage>
        <taxon>Eukaryota</taxon>
        <taxon>Metazoa</taxon>
        <taxon>Spiralia</taxon>
        <taxon>Gnathifera</taxon>
        <taxon>Rotifera</taxon>
        <taxon>Eurotatoria</taxon>
        <taxon>Bdelloidea</taxon>
        <taxon>Philodinida</taxon>
        <taxon>Philodinidae</taxon>
        <taxon>Didymodactylos</taxon>
    </lineage>
</organism>
<sequence length="565" mass="63567">MEVLKSDSGDFHLKNIQECSPLPGEEEILDGELDEDNFSSVSGDVEQASPSISHVEIKSEKKEESSITHSPPITTSTSTSTKNNLTNADDSQSKTDYSCHRDRIVKELKEYEERWLAHRNFLLYTQSFAMKPEDRERVFSQLLTNSNSNPDERDHRHMSKDERDRYLSNQAALYSHYSHSPHLYNFHNFNPYLAERLLPSATSATAASFLPENKDNRFNSWQLSTHSPSNSQTGAISTVGITTTTASASTTSSIHQPTAPTEQSSSRSPSSSDSGNQSNSGSTTEWTYEEQFKQLYELSDEPKRKEFLDDLFSFMQKRGTPVNRIPIMAKHVLDLYELFRLVVSKGGLVEVINKKLWREVTKGLNLPSSITSAAFTLRTQYMKYLYPYECEKLQLSSPGELQAAIEGNRREGRRPSYAFEYSSPPSIMPPPPPPQASFLTSSLLNRTLENSHGHDSLQHHVAFTTARPFFISRDQLGNSNGANKEARAFEEVSKVFERAKRSLSPSPSLKRDENCSPVKKLSMGEKTFSSPSNSGTAAFTKLKIIAKGTVFNFVVVDFLHIEFYS</sequence>
<feature type="compositionally biased region" description="Acidic residues" evidence="6">
    <location>
        <begin position="24"/>
        <end position="37"/>
    </location>
</feature>
<dbReference type="SMART" id="SM00501">
    <property type="entry name" value="BRIGHT"/>
    <property type="match status" value="1"/>
</dbReference>
<reference evidence="8" key="1">
    <citation type="submission" date="2021-02" db="EMBL/GenBank/DDBJ databases">
        <authorList>
            <person name="Nowell W R."/>
        </authorList>
    </citation>
    <scope>NUCLEOTIDE SEQUENCE</scope>
</reference>
<dbReference type="PANTHER" id="PTHR15348">
    <property type="entry name" value="AT-RICH INTERACTIVE DOMAIN-CONTAINING PROTEIN ARID DOMAIN- CONTAINING PROTEIN DEAD RINGER PROTEIN B-CELL REGULATOR OF IGH TRANSCRIPTION BRIGHT"/>
    <property type="match status" value="1"/>
</dbReference>
<evidence type="ECO:0000259" key="7">
    <source>
        <dbReference type="PROSITE" id="PS51011"/>
    </source>
</evidence>
<evidence type="ECO:0000256" key="3">
    <source>
        <dbReference type="ARBA" id="ARBA00023125"/>
    </source>
</evidence>
<feature type="compositionally biased region" description="Low complexity" evidence="6">
    <location>
        <begin position="263"/>
        <end position="282"/>
    </location>
</feature>
<feature type="region of interest" description="Disordered" evidence="6">
    <location>
        <begin position="247"/>
        <end position="284"/>
    </location>
</feature>
<keyword evidence="2" id="KW-0805">Transcription regulation</keyword>
<dbReference type="GO" id="GO:0005634">
    <property type="term" value="C:nucleus"/>
    <property type="evidence" value="ECO:0007669"/>
    <property type="project" value="UniProtKB-SubCell"/>
</dbReference>
<dbReference type="PROSITE" id="PS51011">
    <property type="entry name" value="ARID"/>
    <property type="match status" value="1"/>
</dbReference>
<evidence type="ECO:0000256" key="1">
    <source>
        <dbReference type="ARBA" id="ARBA00004123"/>
    </source>
</evidence>
<dbReference type="InterPro" id="IPR001606">
    <property type="entry name" value="ARID_dom"/>
</dbReference>
<keyword evidence="5" id="KW-0539">Nucleus</keyword>
<accession>A0A813PB05</accession>
<dbReference type="Pfam" id="PF01388">
    <property type="entry name" value="ARID"/>
    <property type="match status" value="1"/>
</dbReference>
<evidence type="ECO:0000256" key="6">
    <source>
        <dbReference type="SAM" id="MobiDB-lite"/>
    </source>
</evidence>
<dbReference type="Gene3D" id="1.10.150.60">
    <property type="entry name" value="ARID DNA-binding domain"/>
    <property type="match status" value="1"/>
</dbReference>
<dbReference type="SUPFAM" id="SSF46774">
    <property type="entry name" value="ARID-like"/>
    <property type="match status" value="1"/>
</dbReference>
<dbReference type="GO" id="GO:0003677">
    <property type="term" value="F:DNA binding"/>
    <property type="evidence" value="ECO:0007669"/>
    <property type="project" value="UniProtKB-KW"/>
</dbReference>
<evidence type="ECO:0000256" key="5">
    <source>
        <dbReference type="ARBA" id="ARBA00023242"/>
    </source>
</evidence>
<feature type="region of interest" description="Disordered" evidence="6">
    <location>
        <begin position="1"/>
        <end position="97"/>
    </location>
</feature>
<comment type="subcellular location">
    <subcellularLocation>
        <location evidence="1">Nucleus</location>
    </subcellularLocation>
</comment>